<organism evidence="2 3">
    <name type="scientific">Suillus placidus</name>
    <dbReference type="NCBI Taxonomy" id="48579"/>
    <lineage>
        <taxon>Eukaryota</taxon>
        <taxon>Fungi</taxon>
        <taxon>Dikarya</taxon>
        <taxon>Basidiomycota</taxon>
        <taxon>Agaricomycotina</taxon>
        <taxon>Agaricomycetes</taxon>
        <taxon>Agaricomycetidae</taxon>
        <taxon>Boletales</taxon>
        <taxon>Suillineae</taxon>
        <taxon>Suillaceae</taxon>
        <taxon>Suillus</taxon>
    </lineage>
</organism>
<reference evidence="2" key="1">
    <citation type="journal article" date="2020" name="New Phytol.">
        <title>Comparative genomics reveals dynamic genome evolution in host specialist ectomycorrhizal fungi.</title>
        <authorList>
            <person name="Lofgren L.A."/>
            <person name="Nguyen N.H."/>
            <person name="Vilgalys R."/>
            <person name="Ruytinx J."/>
            <person name="Liao H.L."/>
            <person name="Branco S."/>
            <person name="Kuo A."/>
            <person name="LaButti K."/>
            <person name="Lipzen A."/>
            <person name="Andreopoulos W."/>
            <person name="Pangilinan J."/>
            <person name="Riley R."/>
            <person name="Hundley H."/>
            <person name="Na H."/>
            <person name="Barry K."/>
            <person name="Grigoriev I.V."/>
            <person name="Stajich J.E."/>
            <person name="Kennedy P.G."/>
        </authorList>
    </citation>
    <scope>NUCLEOTIDE SEQUENCE</scope>
    <source>
        <strain evidence="2">DOB743</strain>
    </source>
</reference>
<feature type="compositionally biased region" description="Polar residues" evidence="1">
    <location>
        <begin position="146"/>
        <end position="156"/>
    </location>
</feature>
<feature type="compositionally biased region" description="Acidic residues" evidence="1">
    <location>
        <begin position="128"/>
        <end position="140"/>
    </location>
</feature>
<feature type="compositionally biased region" description="Polar residues" evidence="1">
    <location>
        <begin position="534"/>
        <end position="551"/>
    </location>
</feature>
<protein>
    <submittedName>
        <fullName evidence="2">Uncharacterized protein</fullName>
    </submittedName>
</protein>
<feature type="compositionally biased region" description="Low complexity" evidence="1">
    <location>
        <begin position="789"/>
        <end position="803"/>
    </location>
</feature>
<feature type="compositionally biased region" description="Low complexity" evidence="1">
    <location>
        <begin position="761"/>
        <end position="770"/>
    </location>
</feature>
<feature type="region of interest" description="Disordered" evidence="1">
    <location>
        <begin position="91"/>
        <end position="156"/>
    </location>
</feature>
<name>A0A9P7A7T0_9AGAM</name>
<evidence type="ECO:0000256" key="1">
    <source>
        <dbReference type="SAM" id="MobiDB-lite"/>
    </source>
</evidence>
<feature type="compositionally biased region" description="Polar residues" evidence="1">
    <location>
        <begin position="712"/>
        <end position="722"/>
    </location>
</feature>
<feature type="compositionally biased region" description="Basic and acidic residues" evidence="1">
    <location>
        <begin position="584"/>
        <end position="596"/>
    </location>
</feature>
<feature type="compositionally biased region" description="Low complexity" evidence="1">
    <location>
        <begin position="506"/>
        <end position="516"/>
    </location>
</feature>
<dbReference type="AlphaFoldDB" id="A0A9P7A7T0"/>
<sequence>MRRISSVFVARRADKPDAPSSNDIDPLPREATKRKARMFNSLSRKAVPPQLFTSGSSSSASSGSAELRTPDDEELPRIRMLSQKGSWKSWLGAKNHRGEGDTKAAWLPPFPTAGRITLRPTPTPTSNETDDASSEDEDEADHLQDSPVQNFTKSTTQARNSMRVIILNSSAGCDRPSCPPLLDIPHNTPFPRSCLRVGHVRRRDTLESKMHKAVLLSKLELLSPAEERTLAPLGNRPVTLVKEAPAHSPNIDTWPKAQFLRSNSEGLGNWVARPCYEDRVLVWTRQEPSGQIVTSGISGLQFGVAALEFSEPLQILAGLLSDIDDGFNPSAEPQSEPSPPASGVAAVALQPTERLSASVAVADFEFSPLTLAVDSPDESKKETGNLKAAEPTSAPVVKRGVRFAEDDKDDQIPLGYVLRIKKKREEKAKFLREEREKRELEEGRRAREDRRMREEERRLWEAQMREQEEERKARELHKKKIEEERRQQNYSSDLQASRARQDASRTGHISSSSSLSRDIERDRSASRDAHPSGLPSTRQRTTDLKVSSANLSPYDGSPASSMPATPGSQHSFSRPPSVYSTHTTSEEDARGRDGRHISKRTSVVFDPSKQFSLPLSNPRASLLPYNPWCNMPVSPFAIPPVPPLPVAPMMAMPFYSLDPLLPPSPPFMMNQFSMTNQFGMQPYSTNSSHGQVPSSPRQNSFSNHSAEGVRYTSRTAPNSPRHFSNHQRRASDETRGHPSSSNATADRKYGSQTDLRDKRSSQAAHSSRSSGLHRSHQPPALVHAHTAPERPVSTSRTRSTPSRHQSVYP</sequence>
<dbReference type="OrthoDB" id="3268641at2759"/>
<evidence type="ECO:0000313" key="2">
    <source>
        <dbReference type="EMBL" id="KAG1783252.1"/>
    </source>
</evidence>
<feature type="region of interest" description="Disordered" evidence="1">
    <location>
        <begin position="679"/>
        <end position="809"/>
    </location>
</feature>
<feature type="compositionally biased region" description="Basic and acidic residues" evidence="1">
    <location>
        <begin position="434"/>
        <end position="473"/>
    </location>
</feature>
<feature type="region of interest" description="Disordered" evidence="1">
    <location>
        <begin position="1"/>
        <end position="78"/>
    </location>
</feature>
<gene>
    <name evidence="2" type="ORF">EV702DRAFT_1191684</name>
</gene>
<dbReference type="Proteomes" id="UP000714275">
    <property type="component" value="Unassembled WGS sequence"/>
</dbReference>
<feature type="compositionally biased region" description="Basic and acidic residues" evidence="1">
    <location>
        <begin position="745"/>
        <end position="760"/>
    </location>
</feature>
<feature type="compositionally biased region" description="Basic and acidic residues" evidence="1">
    <location>
        <begin position="517"/>
        <end position="530"/>
    </location>
</feature>
<feature type="compositionally biased region" description="Polar residues" evidence="1">
    <location>
        <begin position="679"/>
        <end position="705"/>
    </location>
</feature>
<comment type="caution">
    <text evidence="2">The sequence shown here is derived from an EMBL/GenBank/DDBJ whole genome shotgun (WGS) entry which is preliminary data.</text>
</comment>
<accession>A0A9P7A7T0</accession>
<proteinExistence type="predicted"/>
<keyword evidence="3" id="KW-1185">Reference proteome</keyword>
<feature type="region of interest" description="Disordered" evidence="1">
    <location>
        <begin position="374"/>
        <end position="393"/>
    </location>
</feature>
<feature type="region of interest" description="Disordered" evidence="1">
    <location>
        <begin position="434"/>
        <end position="603"/>
    </location>
</feature>
<evidence type="ECO:0000313" key="3">
    <source>
        <dbReference type="Proteomes" id="UP000714275"/>
    </source>
</evidence>
<dbReference type="EMBL" id="JABBWD010000002">
    <property type="protein sequence ID" value="KAG1783252.1"/>
    <property type="molecule type" value="Genomic_DNA"/>
</dbReference>
<feature type="compositionally biased region" description="Low complexity" evidence="1">
    <location>
        <begin position="54"/>
        <end position="65"/>
    </location>
</feature>
<feature type="compositionally biased region" description="Polar residues" evidence="1">
    <location>
        <begin position="558"/>
        <end position="583"/>
    </location>
</feature>